<dbReference type="EMBL" id="RBIE01000001">
    <property type="protein sequence ID" value="RKQ63469.1"/>
    <property type="molecule type" value="Genomic_DNA"/>
</dbReference>
<gene>
    <name evidence="2" type="ORF">C7457_0342</name>
</gene>
<reference evidence="2 3" key="1">
    <citation type="submission" date="2018-10" db="EMBL/GenBank/DDBJ databases">
        <title>Genomic Encyclopedia of Type Strains, Phase IV (KMG-IV): sequencing the most valuable type-strain genomes for metagenomic binning, comparative biology and taxonomic classification.</title>
        <authorList>
            <person name="Goeker M."/>
        </authorList>
    </citation>
    <scope>NUCLEOTIDE SEQUENCE [LARGE SCALE GENOMIC DNA]</scope>
    <source>
        <strain evidence="2 3">DSM 15521</strain>
    </source>
</reference>
<accession>A0A420W840</accession>
<proteinExistence type="predicted"/>
<evidence type="ECO:0000313" key="3">
    <source>
        <dbReference type="Proteomes" id="UP000280881"/>
    </source>
</evidence>
<sequence>MMTLVKRFEHVLIKASESFLLAITVALLVISAILFFEFLLVTPEILQLEKFIFSEPGGNATESLKEIISPLLMFVIVVELIIMLVKHQPRIVFDVLLIAIAREIIIAGHDFKNVFLGTVSLLILFFIRKFLTLKGVPSGTAIIIDPYITIESLNEMLDVHIPFEEDKYLIDLIERIAKERGIVLKKRKTIDIANVKVEILDVDEKGKPILVRVIKTA</sequence>
<feature type="transmembrane region" description="Helical" evidence="1">
    <location>
        <begin position="20"/>
        <end position="41"/>
    </location>
</feature>
<evidence type="ECO:0008006" key="4">
    <source>
        <dbReference type="Google" id="ProtNLM"/>
    </source>
</evidence>
<feature type="transmembrane region" description="Helical" evidence="1">
    <location>
        <begin position="114"/>
        <end position="131"/>
    </location>
</feature>
<name>A0A420W840_9BACT</name>
<feature type="transmembrane region" description="Helical" evidence="1">
    <location>
        <begin position="67"/>
        <end position="84"/>
    </location>
</feature>
<evidence type="ECO:0000256" key="1">
    <source>
        <dbReference type="SAM" id="Phobius"/>
    </source>
</evidence>
<dbReference type="OrthoDB" id="362826at2"/>
<dbReference type="AlphaFoldDB" id="A0A420W840"/>
<organism evidence="2 3">
    <name type="scientific">Thermovibrio guaymasensis</name>
    <dbReference type="NCBI Taxonomy" id="240167"/>
    <lineage>
        <taxon>Bacteria</taxon>
        <taxon>Pseudomonadati</taxon>
        <taxon>Aquificota</taxon>
        <taxon>Aquificia</taxon>
        <taxon>Desulfurobacteriales</taxon>
        <taxon>Desulfurobacteriaceae</taxon>
        <taxon>Thermovibrio</taxon>
    </lineage>
</organism>
<keyword evidence="1" id="KW-0812">Transmembrane</keyword>
<protein>
    <recommendedName>
        <fullName evidence="4">Transporter associated domain-containing protein</fullName>
    </recommendedName>
</protein>
<comment type="caution">
    <text evidence="2">The sequence shown here is derived from an EMBL/GenBank/DDBJ whole genome shotgun (WGS) entry which is preliminary data.</text>
</comment>
<keyword evidence="1" id="KW-0472">Membrane</keyword>
<dbReference type="Proteomes" id="UP000280881">
    <property type="component" value="Unassembled WGS sequence"/>
</dbReference>
<dbReference type="RefSeq" id="WP_121169716.1">
    <property type="nucleotide sequence ID" value="NZ_RBIE01000001.1"/>
</dbReference>
<evidence type="ECO:0000313" key="2">
    <source>
        <dbReference type="EMBL" id="RKQ63469.1"/>
    </source>
</evidence>
<keyword evidence="3" id="KW-1185">Reference proteome</keyword>
<keyword evidence="1" id="KW-1133">Transmembrane helix</keyword>